<dbReference type="HOGENOM" id="CLU_671551_0_0_1"/>
<proteinExistence type="predicted"/>
<evidence type="ECO:0000313" key="3">
    <source>
        <dbReference type="Proteomes" id="UP000026962"/>
    </source>
</evidence>
<reference evidence="2" key="1">
    <citation type="submission" date="2015-04" db="UniProtKB">
        <authorList>
            <consortium name="EnsemblPlants"/>
        </authorList>
    </citation>
    <scope>IDENTIFICATION</scope>
</reference>
<sequence length="410" mass="44890">MLGGRPRQASRVGIRANISFFASRFSVGGRGPVLVRSSLPRWPTSSLPTSSTLFASCCSAVIRMAANDLLRRRQRDKLHFKCNICKEGPKEIQEKQSGLCNDHISDGRILMHGDNRSRRTMISCNGRRLPTILFVRVHARVPCTGLDLPRWRKRQRQLRHIDSIEVGVLVVTLDSSRSPVAPLSCPSNRDSVGFDLLTASSTPISRIASNMEVAPSRSSSSPVLLPHPLPLPDEGDCGACGRCRRVIAVSGCGREKRWKGLEGRREKKDSRAEIEGITSAPRGEQCHAHTIHGGGDSAWGRGTLVGSNACGRDRRLAERRGGACRIAAHREELPAGEGVLHACSDGDIERVTADEPLPVLAAVTLPLCYRKVREEEEMKERGGAPPYVGAHTRATQQQQRNGLSHPKEEI</sequence>
<dbReference type="EnsemblPlants" id="OPUNC02G13100.1">
    <property type="protein sequence ID" value="OPUNC02G13100.1"/>
    <property type="gene ID" value="OPUNC02G13100"/>
</dbReference>
<dbReference type="STRING" id="4537.A0A0E0JZ78"/>
<accession>A0A0E0JZ78</accession>
<evidence type="ECO:0000256" key="1">
    <source>
        <dbReference type="SAM" id="MobiDB-lite"/>
    </source>
</evidence>
<reference evidence="2" key="2">
    <citation type="submission" date="2018-05" db="EMBL/GenBank/DDBJ databases">
        <title>OpunRS2 (Oryza punctata Reference Sequence Version 2).</title>
        <authorList>
            <person name="Zhang J."/>
            <person name="Kudrna D."/>
            <person name="Lee S."/>
            <person name="Talag J."/>
            <person name="Welchert J."/>
            <person name="Wing R.A."/>
        </authorList>
    </citation>
    <scope>NUCLEOTIDE SEQUENCE [LARGE SCALE GENOMIC DNA]</scope>
</reference>
<dbReference type="Gramene" id="OPUNC02G13100.1">
    <property type="protein sequence ID" value="OPUNC02G13100.1"/>
    <property type="gene ID" value="OPUNC02G13100"/>
</dbReference>
<feature type="region of interest" description="Disordered" evidence="1">
    <location>
        <begin position="375"/>
        <end position="410"/>
    </location>
</feature>
<feature type="compositionally biased region" description="Polar residues" evidence="1">
    <location>
        <begin position="393"/>
        <end position="402"/>
    </location>
</feature>
<name>A0A0E0JZ78_ORYPU</name>
<dbReference type="Proteomes" id="UP000026962">
    <property type="component" value="Chromosome 2"/>
</dbReference>
<protein>
    <submittedName>
        <fullName evidence="2">Uncharacterized protein</fullName>
    </submittedName>
</protein>
<organism evidence="2">
    <name type="scientific">Oryza punctata</name>
    <name type="common">Red rice</name>
    <dbReference type="NCBI Taxonomy" id="4537"/>
    <lineage>
        <taxon>Eukaryota</taxon>
        <taxon>Viridiplantae</taxon>
        <taxon>Streptophyta</taxon>
        <taxon>Embryophyta</taxon>
        <taxon>Tracheophyta</taxon>
        <taxon>Spermatophyta</taxon>
        <taxon>Magnoliopsida</taxon>
        <taxon>Liliopsida</taxon>
        <taxon>Poales</taxon>
        <taxon>Poaceae</taxon>
        <taxon>BOP clade</taxon>
        <taxon>Oryzoideae</taxon>
        <taxon>Oryzeae</taxon>
        <taxon>Oryzinae</taxon>
        <taxon>Oryza</taxon>
    </lineage>
</organism>
<evidence type="ECO:0000313" key="2">
    <source>
        <dbReference type="EnsemblPlants" id="OPUNC02G13100.1"/>
    </source>
</evidence>
<dbReference type="AlphaFoldDB" id="A0A0E0JZ78"/>
<keyword evidence="3" id="KW-1185">Reference proteome</keyword>